<evidence type="ECO:0000256" key="1">
    <source>
        <dbReference type="SAM" id="SignalP"/>
    </source>
</evidence>
<feature type="chain" id="PRO_5046983463" description="Solute-binding protein family 3/N-terminal domain-containing protein" evidence="1">
    <location>
        <begin position="23"/>
        <end position="271"/>
    </location>
</feature>
<evidence type="ECO:0000313" key="2">
    <source>
        <dbReference type="EMBL" id="MDT9001398.1"/>
    </source>
</evidence>
<evidence type="ECO:0008006" key="4">
    <source>
        <dbReference type="Google" id="ProtNLM"/>
    </source>
</evidence>
<dbReference type="Proteomes" id="UP001246372">
    <property type="component" value="Unassembled WGS sequence"/>
</dbReference>
<evidence type="ECO:0000313" key="3">
    <source>
        <dbReference type="Proteomes" id="UP001246372"/>
    </source>
</evidence>
<reference evidence="2" key="1">
    <citation type="submission" date="2023-09" db="EMBL/GenBank/DDBJ databases">
        <title>Paucibacter sp. APW11 Genome sequencing and assembly.</title>
        <authorList>
            <person name="Kim I."/>
        </authorList>
    </citation>
    <scope>NUCLEOTIDE SEQUENCE</scope>
    <source>
        <strain evidence="2">APW11</strain>
    </source>
</reference>
<feature type="signal peptide" evidence="1">
    <location>
        <begin position="1"/>
        <end position="22"/>
    </location>
</feature>
<proteinExistence type="predicted"/>
<comment type="caution">
    <text evidence="2">The sequence shown here is derived from an EMBL/GenBank/DDBJ whole genome shotgun (WGS) entry which is preliminary data.</text>
</comment>
<protein>
    <recommendedName>
        <fullName evidence="4">Solute-binding protein family 3/N-terminal domain-containing protein</fullName>
    </recommendedName>
</protein>
<dbReference type="SUPFAM" id="SSF53850">
    <property type="entry name" value="Periplasmic binding protein-like II"/>
    <property type="match status" value="1"/>
</dbReference>
<gene>
    <name evidence="2" type="ORF">RQP53_19110</name>
</gene>
<dbReference type="EMBL" id="JAVXZY010000009">
    <property type="protein sequence ID" value="MDT9001398.1"/>
    <property type="molecule type" value="Genomic_DNA"/>
</dbReference>
<accession>A0ABU3PFU1</accession>
<keyword evidence="1" id="KW-0732">Signal</keyword>
<sequence length="271" mass="30719">MTTRREALIAAALLMGPALSLAQGRGPVPRGSLSLLSYYDYPPFSTGPHEGLNFELQAWLRQRSDSPLDSCELEVLPRRRVNARVEAPGWSGLVPWVAPSWFKDPDRKLFVWSAPVLDDEDLVLSLRRNPLLFDGMASLRGRTLGGVFGHVYADADPLAERGELRRFDSFTQEANLRMLLAGRVDAIFLSRSGLPWWRQRFPEFDEQLQVSLKPRMRYQRHLMLSPLLPDGLREWLLDAAAQMGSDPAWREALRRYGLPVAGAERQEARQA</sequence>
<dbReference type="RefSeq" id="WP_315652285.1">
    <property type="nucleotide sequence ID" value="NZ_JAVXZY010000009.1"/>
</dbReference>
<name>A0ABU3PFU1_9BURK</name>
<organism evidence="2 3">
    <name type="scientific">Roseateles aquae</name>
    <dbReference type="NCBI Taxonomy" id="3077235"/>
    <lineage>
        <taxon>Bacteria</taxon>
        <taxon>Pseudomonadati</taxon>
        <taxon>Pseudomonadota</taxon>
        <taxon>Betaproteobacteria</taxon>
        <taxon>Burkholderiales</taxon>
        <taxon>Sphaerotilaceae</taxon>
        <taxon>Roseateles</taxon>
    </lineage>
</organism>
<keyword evidence="3" id="KW-1185">Reference proteome</keyword>